<dbReference type="GO" id="GO:0005525">
    <property type="term" value="F:GTP binding"/>
    <property type="evidence" value="ECO:0007669"/>
    <property type="project" value="InterPro"/>
</dbReference>
<dbReference type="GO" id="GO:0006777">
    <property type="term" value="P:Mo-molybdopterin cofactor biosynthetic process"/>
    <property type="evidence" value="ECO:0007669"/>
    <property type="project" value="InterPro"/>
</dbReference>
<dbReference type="NCBIfam" id="TIGR00176">
    <property type="entry name" value="mobB"/>
    <property type="match status" value="1"/>
</dbReference>
<organism evidence="2 3">
    <name type="scientific">Roseomonas acroporae</name>
    <dbReference type="NCBI Taxonomy" id="2937791"/>
    <lineage>
        <taxon>Bacteria</taxon>
        <taxon>Pseudomonadati</taxon>
        <taxon>Pseudomonadota</taxon>
        <taxon>Alphaproteobacteria</taxon>
        <taxon>Acetobacterales</taxon>
        <taxon>Roseomonadaceae</taxon>
        <taxon>Roseomonas</taxon>
    </lineage>
</organism>
<keyword evidence="3" id="KW-1185">Reference proteome</keyword>
<accession>A0A9X2BSR9</accession>
<dbReference type="SUPFAM" id="SSF52540">
    <property type="entry name" value="P-loop containing nucleoside triphosphate hydrolases"/>
    <property type="match status" value="1"/>
</dbReference>
<protein>
    <submittedName>
        <fullName evidence="2">Molybdopterin-guanine dinucleotide biosynthesis protein B</fullName>
    </submittedName>
</protein>
<dbReference type="InterPro" id="IPR027417">
    <property type="entry name" value="P-loop_NTPase"/>
</dbReference>
<dbReference type="Gene3D" id="3.40.50.300">
    <property type="entry name" value="P-loop containing nucleotide triphosphate hydrolases"/>
    <property type="match status" value="1"/>
</dbReference>
<name>A0A9X2BSR9_9PROT</name>
<dbReference type="InterPro" id="IPR004435">
    <property type="entry name" value="MobB_dom"/>
</dbReference>
<dbReference type="EMBL" id="JALPRX010000009">
    <property type="protein sequence ID" value="MCK8783417.1"/>
    <property type="molecule type" value="Genomic_DNA"/>
</dbReference>
<evidence type="ECO:0000259" key="1">
    <source>
        <dbReference type="Pfam" id="PF03205"/>
    </source>
</evidence>
<dbReference type="PANTHER" id="PTHR40072:SF1">
    <property type="entry name" value="MOLYBDOPTERIN-GUANINE DINUCLEOTIDE BIOSYNTHESIS ADAPTER PROTEIN"/>
    <property type="match status" value="1"/>
</dbReference>
<dbReference type="CDD" id="cd03116">
    <property type="entry name" value="MobB"/>
    <property type="match status" value="1"/>
</dbReference>
<dbReference type="RefSeq" id="WP_248665540.1">
    <property type="nucleotide sequence ID" value="NZ_JALPRX010000009.1"/>
</dbReference>
<dbReference type="Proteomes" id="UP001139516">
    <property type="component" value="Unassembled WGS sequence"/>
</dbReference>
<evidence type="ECO:0000313" key="2">
    <source>
        <dbReference type="EMBL" id="MCK8783417.1"/>
    </source>
</evidence>
<gene>
    <name evidence="2" type="primary">mobB</name>
    <name evidence="2" type="ORF">M0638_03335</name>
</gene>
<reference evidence="2" key="1">
    <citation type="submission" date="2022-04" db="EMBL/GenBank/DDBJ databases">
        <title>Roseomonas acroporae sp. nov., isolated from coral Acropora digitifera.</title>
        <authorList>
            <person name="Sun H."/>
        </authorList>
    </citation>
    <scope>NUCLEOTIDE SEQUENCE</scope>
    <source>
        <strain evidence="2">NAR14</strain>
    </source>
</reference>
<comment type="caution">
    <text evidence="2">The sequence shown here is derived from an EMBL/GenBank/DDBJ whole genome shotgun (WGS) entry which is preliminary data.</text>
</comment>
<dbReference type="InterPro" id="IPR052539">
    <property type="entry name" value="MGD_biosynthesis_adapter"/>
</dbReference>
<proteinExistence type="predicted"/>
<dbReference type="AlphaFoldDB" id="A0A9X2BSR9"/>
<evidence type="ECO:0000313" key="3">
    <source>
        <dbReference type="Proteomes" id="UP001139516"/>
    </source>
</evidence>
<feature type="domain" description="Molybdopterin-guanine dinucleotide biosynthesis protein B (MobB)" evidence="1">
    <location>
        <begin position="4"/>
        <end position="135"/>
    </location>
</feature>
<dbReference type="Pfam" id="PF03205">
    <property type="entry name" value="MobB"/>
    <property type="match status" value="1"/>
</dbReference>
<dbReference type="PANTHER" id="PTHR40072">
    <property type="entry name" value="MOLYBDOPTERIN-GUANINE DINUCLEOTIDE BIOSYNTHESIS ADAPTER PROTEIN-RELATED"/>
    <property type="match status" value="1"/>
</dbReference>
<sequence length="171" mass="18373">MRLIGFAGWSGAGKTTLLERLIPELGRRGVAVSTIKHAHHDFDVDRPGKDSHRHREAGARQVLVASANRWALMTELRGAPEPTLAGLLARLSPVDLVLVEGFKRDRHPKIEVHRAANGKPWLHPEDPRIVAVASDVPPGGAPHAALPWASLDDIPAVADLALRLAAPVEAA</sequence>